<evidence type="ECO:0000256" key="11">
    <source>
        <dbReference type="ARBA" id="ARBA00035134"/>
    </source>
</evidence>
<keyword evidence="9" id="KW-0496">Mitochondrion</keyword>
<keyword evidence="4" id="KW-0677">Repeat</keyword>
<sequence>MYGTLSRLRLRLPVVHQSSCRKCAGSSVAVAKEPEIRIPTRIERGPTDILRALSNTVQRDYTAAHYKYHDDPFLIPSSNIGKRTFALAKESGKKAAHWIMAQNAELFNANSADPVIPAFLPKAVFTEESKVAESDLLLAINNAQVEEALQIYKIMKKQGLDLSLETRQSLLEFLCFFNSEETLPEEYIEERWFTQFQKKESRQKKSWRDSGLAQTLFDSIKEEVQEGPQLNRAKCALLRGMAKYCQADRGWEMYQTMRNASEHIDVDTYNQIFKLVGFVRDTAEKRMELVEEMLREMNANRVMPNIGTLNSILDMISSSAGLSITKTFAARLVAEFKLLGVKPSLATYYHLLNVYSRERGPKSGILEEVLSILEKEGPLKVQDPKDTFFFLSAMDICKNHLEDPALAKRVHKLLHAHDNYDFIGDTYKESIYYRLFFSLLVKFEPLEDFMKIYNKYVPNIYIPEPSNMEDIVRSIDLHGAYEMLPQIWSDLVIFDQWNRENLVIAWFSAAVKANAVAPFESMSTQEQDKKQLYINIEPEDSQHSLANAFCQAAEQFSQKIELQPKRFINKISWSGINLGNCMILAVRANKYKFALTLLGQMEKEFTGGPPSVESLKIFMHRAVKEEDVNSAVKCIVFACETGFAEAAMLADELKQAVALNDIQLSKINSALGIF</sequence>
<keyword evidence="5" id="KW-0810">Translation regulation</keyword>
<comment type="subcellular location">
    <subcellularLocation>
        <location evidence="1">Mitochondrion</location>
    </subcellularLocation>
</comment>
<accession>A0A8S1CXR2</accession>
<keyword evidence="10" id="KW-0687">Ribonucleoprotein</keyword>
<dbReference type="InterPro" id="IPR011990">
    <property type="entry name" value="TPR-like_helical_dom_sf"/>
</dbReference>
<evidence type="ECO:0000256" key="1">
    <source>
        <dbReference type="ARBA" id="ARBA00004173"/>
    </source>
</evidence>
<dbReference type="OrthoDB" id="185373at2759"/>
<dbReference type="PANTHER" id="PTHR16276">
    <property type="entry name" value="PENTATRICOPEPTIDE REPEAT DOMAIN-CONTAINING PROTEIN 3"/>
    <property type="match status" value="1"/>
</dbReference>
<dbReference type="GO" id="GO:0043024">
    <property type="term" value="F:ribosomal small subunit binding"/>
    <property type="evidence" value="ECO:0007669"/>
    <property type="project" value="InterPro"/>
</dbReference>
<gene>
    <name evidence="12" type="ORF">CLODIP_2_CD12124</name>
</gene>
<evidence type="ECO:0000256" key="7">
    <source>
        <dbReference type="ARBA" id="ARBA00022946"/>
    </source>
</evidence>
<evidence type="ECO:0000256" key="9">
    <source>
        <dbReference type="ARBA" id="ARBA00023128"/>
    </source>
</evidence>
<keyword evidence="13" id="KW-1185">Reference proteome</keyword>
<dbReference type="GO" id="GO:0032543">
    <property type="term" value="P:mitochondrial translation"/>
    <property type="evidence" value="ECO:0007669"/>
    <property type="project" value="InterPro"/>
</dbReference>
<evidence type="ECO:0000313" key="12">
    <source>
        <dbReference type="EMBL" id="CAB3370090.1"/>
    </source>
</evidence>
<dbReference type="GO" id="GO:0005840">
    <property type="term" value="C:ribosome"/>
    <property type="evidence" value="ECO:0007669"/>
    <property type="project" value="UniProtKB-KW"/>
</dbReference>
<evidence type="ECO:0000256" key="10">
    <source>
        <dbReference type="ARBA" id="ARBA00023274"/>
    </source>
</evidence>
<keyword evidence="6" id="KW-0694">RNA-binding</keyword>
<evidence type="ECO:0000256" key="8">
    <source>
        <dbReference type="ARBA" id="ARBA00022980"/>
    </source>
</evidence>
<comment type="caution">
    <text evidence="12">The sequence shown here is derived from an EMBL/GenBank/DDBJ whole genome shotgun (WGS) entry which is preliminary data.</text>
</comment>
<dbReference type="EMBL" id="CADEPI010000050">
    <property type="protein sequence ID" value="CAB3370090.1"/>
    <property type="molecule type" value="Genomic_DNA"/>
</dbReference>
<dbReference type="AlphaFoldDB" id="A0A8S1CXR2"/>
<dbReference type="Gene3D" id="1.25.40.10">
    <property type="entry name" value="Tetratricopeptide repeat domain"/>
    <property type="match status" value="1"/>
</dbReference>
<dbReference type="GO" id="GO:0006417">
    <property type="term" value="P:regulation of translation"/>
    <property type="evidence" value="ECO:0007669"/>
    <property type="project" value="UniProtKB-KW"/>
</dbReference>
<proteinExistence type="inferred from homology"/>
<keyword evidence="7" id="KW-0809">Transit peptide</keyword>
<evidence type="ECO:0000256" key="3">
    <source>
        <dbReference type="ARBA" id="ARBA00022730"/>
    </source>
</evidence>
<dbReference type="InterPro" id="IPR055063">
    <property type="entry name" value="Rib_mS39_PPR"/>
</dbReference>
<dbReference type="InterPro" id="IPR037387">
    <property type="entry name" value="PTCD3"/>
</dbReference>
<evidence type="ECO:0000256" key="5">
    <source>
        <dbReference type="ARBA" id="ARBA00022845"/>
    </source>
</evidence>
<dbReference type="Pfam" id="PF13812">
    <property type="entry name" value="PPR_3"/>
    <property type="match status" value="1"/>
</dbReference>
<evidence type="ECO:0000256" key="2">
    <source>
        <dbReference type="ARBA" id="ARBA00008551"/>
    </source>
</evidence>
<keyword evidence="3" id="KW-0699">rRNA-binding</keyword>
<name>A0A8S1CXR2_9INSE</name>
<comment type="similarity">
    <text evidence="2">Belongs to the mitochondrion-specific ribosomal protein mS39 family.</text>
</comment>
<dbReference type="Pfam" id="PF22330">
    <property type="entry name" value="Rib_mS39_PPR"/>
    <property type="match status" value="1"/>
</dbReference>
<evidence type="ECO:0000256" key="4">
    <source>
        <dbReference type="ARBA" id="ARBA00022737"/>
    </source>
</evidence>
<dbReference type="GO" id="GO:1990904">
    <property type="term" value="C:ribonucleoprotein complex"/>
    <property type="evidence" value="ECO:0007669"/>
    <property type="project" value="UniProtKB-KW"/>
</dbReference>
<evidence type="ECO:0000313" key="13">
    <source>
        <dbReference type="Proteomes" id="UP000494165"/>
    </source>
</evidence>
<dbReference type="Proteomes" id="UP000494165">
    <property type="component" value="Unassembled WGS sequence"/>
</dbReference>
<evidence type="ECO:0000256" key="6">
    <source>
        <dbReference type="ARBA" id="ARBA00022884"/>
    </source>
</evidence>
<dbReference type="GO" id="GO:0005739">
    <property type="term" value="C:mitochondrion"/>
    <property type="evidence" value="ECO:0007669"/>
    <property type="project" value="UniProtKB-SubCell"/>
</dbReference>
<dbReference type="InterPro" id="IPR002885">
    <property type="entry name" value="PPR_rpt"/>
</dbReference>
<keyword evidence="8" id="KW-0689">Ribosomal protein</keyword>
<reference evidence="12 13" key="1">
    <citation type="submission" date="2020-04" db="EMBL/GenBank/DDBJ databases">
        <authorList>
            <person name="Alioto T."/>
            <person name="Alioto T."/>
            <person name="Gomez Garrido J."/>
        </authorList>
    </citation>
    <scope>NUCLEOTIDE SEQUENCE [LARGE SCALE GENOMIC DNA]</scope>
</reference>
<organism evidence="12 13">
    <name type="scientific">Cloeon dipterum</name>
    <dbReference type="NCBI Taxonomy" id="197152"/>
    <lineage>
        <taxon>Eukaryota</taxon>
        <taxon>Metazoa</taxon>
        <taxon>Ecdysozoa</taxon>
        <taxon>Arthropoda</taxon>
        <taxon>Hexapoda</taxon>
        <taxon>Insecta</taxon>
        <taxon>Pterygota</taxon>
        <taxon>Palaeoptera</taxon>
        <taxon>Ephemeroptera</taxon>
        <taxon>Pisciforma</taxon>
        <taxon>Baetidae</taxon>
        <taxon>Cloeon</taxon>
    </lineage>
</organism>
<dbReference type="GO" id="GO:0019843">
    <property type="term" value="F:rRNA binding"/>
    <property type="evidence" value="ECO:0007669"/>
    <property type="project" value="UniProtKB-KW"/>
</dbReference>
<protein>
    <recommendedName>
        <fullName evidence="11">Small ribosomal subunit protein mS39</fullName>
    </recommendedName>
</protein>
<dbReference type="PANTHER" id="PTHR16276:SF1">
    <property type="entry name" value="SMALL RIBOSOMAL SUBUNIT PROTEIN MS39"/>
    <property type="match status" value="1"/>
</dbReference>